<dbReference type="InterPro" id="IPR033954">
    <property type="entry name" value="DiS-bond_Isoase_DsbC/G"/>
</dbReference>
<dbReference type="CDD" id="cd03020">
    <property type="entry name" value="DsbA_DsbC_DsbG"/>
    <property type="match status" value="1"/>
</dbReference>
<proteinExistence type="predicted"/>
<dbReference type="GO" id="GO:0042597">
    <property type="term" value="C:periplasmic space"/>
    <property type="evidence" value="ECO:0007669"/>
    <property type="project" value="InterPro"/>
</dbReference>
<feature type="domain" description="Thioredoxin-like fold" evidence="1">
    <location>
        <begin position="121"/>
        <end position="245"/>
    </location>
</feature>
<dbReference type="EMBL" id="LAZR01003925">
    <property type="protein sequence ID" value="KKN13406.1"/>
    <property type="molecule type" value="Genomic_DNA"/>
</dbReference>
<accession>A0A0F9QJS9</accession>
<name>A0A0F9QJS9_9ZZZZ</name>
<dbReference type="Gene3D" id="3.10.450.70">
    <property type="entry name" value="Disulphide bond isomerase, DsbC/G, N-terminal"/>
    <property type="match status" value="1"/>
</dbReference>
<comment type="caution">
    <text evidence="2">The sequence shown here is derived from an EMBL/GenBank/DDBJ whole genome shotgun (WGS) entry which is preliminary data.</text>
</comment>
<dbReference type="InterPro" id="IPR051470">
    <property type="entry name" value="Thiol:disulfide_interchange"/>
</dbReference>
<protein>
    <recommendedName>
        <fullName evidence="1">Thioredoxin-like fold domain-containing protein</fullName>
    </recommendedName>
</protein>
<dbReference type="SUPFAM" id="SSF54423">
    <property type="entry name" value="DsbC/DsbG N-terminal domain-like"/>
    <property type="match status" value="1"/>
</dbReference>
<organism evidence="2">
    <name type="scientific">marine sediment metagenome</name>
    <dbReference type="NCBI Taxonomy" id="412755"/>
    <lineage>
        <taxon>unclassified sequences</taxon>
        <taxon>metagenomes</taxon>
        <taxon>ecological metagenomes</taxon>
    </lineage>
</organism>
<evidence type="ECO:0000259" key="1">
    <source>
        <dbReference type="Pfam" id="PF13098"/>
    </source>
</evidence>
<dbReference type="PANTHER" id="PTHR35272">
    <property type="entry name" value="THIOL:DISULFIDE INTERCHANGE PROTEIN DSBC-RELATED"/>
    <property type="match status" value="1"/>
</dbReference>
<reference evidence="2" key="1">
    <citation type="journal article" date="2015" name="Nature">
        <title>Complex archaea that bridge the gap between prokaryotes and eukaryotes.</title>
        <authorList>
            <person name="Spang A."/>
            <person name="Saw J.H."/>
            <person name="Jorgensen S.L."/>
            <person name="Zaremba-Niedzwiedzka K."/>
            <person name="Martijn J."/>
            <person name="Lind A.E."/>
            <person name="van Eijk R."/>
            <person name="Schleper C."/>
            <person name="Guy L."/>
            <person name="Ettema T.J."/>
        </authorList>
    </citation>
    <scope>NUCLEOTIDE SEQUENCE</scope>
</reference>
<evidence type="ECO:0000313" key="2">
    <source>
        <dbReference type="EMBL" id="KKN13406.1"/>
    </source>
</evidence>
<dbReference type="AlphaFoldDB" id="A0A0F9QJS9"/>
<sequence length="258" mass="28650">MKKSLIVLLMVAIVGTGVFLVFNRQTTTEGDALTFIKQQGVTVLEQFDTPAGVTGYVGTFKDEPMSIYILPDQRYAIVGDLINAEGKNLGAEAIYQLVTKPNNEKVWQRVESASWVQDGDKNSPQVIYTFSDPFCPYCHKFRELAEPYIKSSQIQFRHVMVGILRDDSLAKAATILGSDSPEQALATHLARYKSGGIETDNNAASKGSERVLENNHLMEDLHFHATPTSLYKDEKGDVQIIEGLPMKHDMDSMFGQGE</sequence>
<gene>
    <name evidence="2" type="ORF">LCGC14_1006650</name>
</gene>
<dbReference type="InterPro" id="IPR012336">
    <property type="entry name" value="Thioredoxin-like_fold"/>
</dbReference>
<dbReference type="NCBIfam" id="NF008657">
    <property type="entry name" value="PRK11657.1"/>
    <property type="match status" value="1"/>
</dbReference>
<dbReference type="SUPFAM" id="SSF52833">
    <property type="entry name" value="Thioredoxin-like"/>
    <property type="match status" value="1"/>
</dbReference>
<dbReference type="Gene3D" id="3.40.30.10">
    <property type="entry name" value="Glutaredoxin"/>
    <property type="match status" value="1"/>
</dbReference>
<dbReference type="PANTHER" id="PTHR35272:SF4">
    <property type="entry name" value="THIOL:DISULFIDE INTERCHANGE PROTEIN DSBG"/>
    <property type="match status" value="1"/>
</dbReference>
<dbReference type="InterPro" id="IPR036249">
    <property type="entry name" value="Thioredoxin-like_sf"/>
</dbReference>
<dbReference type="InterPro" id="IPR009094">
    <property type="entry name" value="DiS-bond_isomerase_DsbC/G_N_sf"/>
</dbReference>
<dbReference type="Pfam" id="PF13098">
    <property type="entry name" value="Thioredoxin_2"/>
    <property type="match status" value="1"/>
</dbReference>